<reference evidence="1 2" key="2">
    <citation type="submission" date="2017-10" db="EMBL/GenBank/DDBJ databases">
        <title>Extensive intraspecific genome diversity in a model arbuscular mycorrhizal fungus.</title>
        <authorList>
            <person name="Chen E.C.H."/>
            <person name="Morin E."/>
            <person name="Baudet D."/>
            <person name="Noel J."/>
            <person name="Ndikumana S."/>
            <person name="Charron P."/>
            <person name="St-Onge C."/>
            <person name="Giorgi J."/>
            <person name="Grigoriev I.V."/>
            <person name="Roux C."/>
            <person name="Martin F.M."/>
            <person name="Corradi N."/>
        </authorList>
    </citation>
    <scope>NUCLEOTIDE SEQUENCE [LARGE SCALE GENOMIC DNA]</scope>
    <source>
        <strain evidence="1 2">C2</strain>
    </source>
</reference>
<evidence type="ECO:0000313" key="1">
    <source>
        <dbReference type="EMBL" id="PKK66781.1"/>
    </source>
</evidence>
<dbReference type="AlphaFoldDB" id="A0A2N1MYR0"/>
<sequence length="101" mass="11214">MTSMRLCPLESLIRPDNSDSTNNDINSVNEITGIYYRHPTLGEAIILLMKTNDPFDDFVEHETYVAATIGGSDLKTGFKVTCDTDIDAASVNNYDFNDESD</sequence>
<dbReference type="InterPro" id="IPR036852">
    <property type="entry name" value="Peptidase_S8/S53_dom_sf"/>
</dbReference>
<dbReference type="VEuPathDB" id="FungiDB:FUN_017505"/>
<gene>
    <name evidence="1" type="ORF">RhiirC2_852641</name>
</gene>
<name>A0A2N1MYR0_9GLOM</name>
<dbReference type="EMBL" id="LLXL01001048">
    <property type="protein sequence ID" value="PKK66781.1"/>
    <property type="molecule type" value="Genomic_DNA"/>
</dbReference>
<dbReference type="GO" id="GO:0004252">
    <property type="term" value="F:serine-type endopeptidase activity"/>
    <property type="evidence" value="ECO:0007669"/>
    <property type="project" value="InterPro"/>
</dbReference>
<evidence type="ECO:0000313" key="2">
    <source>
        <dbReference type="Proteomes" id="UP000233469"/>
    </source>
</evidence>
<dbReference type="SUPFAM" id="SSF52743">
    <property type="entry name" value="Subtilisin-like"/>
    <property type="match status" value="1"/>
</dbReference>
<reference evidence="1 2" key="1">
    <citation type="submission" date="2016-04" db="EMBL/GenBank/DDBJ databases">
        <title>Genome analyses suggest a sexual origin of heterokaryosis in a supposedly ancient asexual fungus.</title>
        <authorList>
            <person name="Ropars J."/>
            <person name="Sedzielewska K."/>
            <person name="Noel J."/>
            <person name="Charron P."/>
            <person name="Farinelli L."/>
            <person name="Marton T."/>
            <person name="Kruger M."/>
            <person name="Pelin A."/>
            <person name="Brachmann A."/>
            <person name="Corradi N."/>
        </authorList>
    </citation>
    <scope>NUCLEOTIDE SEQUENCE [LARGE SCALE GENOMIC DNA]</scope>
    <source>
        <strain evidence="1 2">C2</strain>
    </source>
</reference>
<dbReference type="Proteomes" id="UP000233469">
    <property type="component" value="Unassembled WGS sequence"/>
</dbReference>
<protein>
    <submittedName>
        <fullName evidence="1">Uncharacterized protein</fullName>
    </submittedName>
</protein>
<proteinExistence type="predicted"/>
<organism evidence="1 2">
    <name type="scientific">Rhizophagus irregularis</name>
    <dbReference type="NCBI Taxonomy" id="588596"/>
    <lineage>
        <taxon>Eukaryota</taxon>
        <taxon>Fungi</taxon>
        <taxon>Fungi incertae sedis</taxon>
        <taxon>Mucoromycota</taxon>
        <taxon>Glomeromycotina</taxon>
        <taxon>Glomeromycetes</taxon>
        <taxon>Glomerales</taxon>
        <taxon>Glomeraceae</taxon>
        <taxon>Rhizophagus</taxon>
    </lineage>
</organism>
<comment type="caution">
    <text evidence="1">The sequence shown here is derived from an EMBL/GenBank/DDBJ whole genome shotgun (WGS) entry which is preliminary data.</text>
</comment>
<dbReference type="GO" id="GO:0006508">
    <property type="term" value="P:proteolysis"/>
    <property type="evidence" value="ECO:0007669"/>
    <property type="project" value="InterPro"/>
</dbReference>
<accession>A0A2N1MYR0</accession>